<dbReference type="PANTHER" id="PTHR34478:SF2">
    <property type="entry name" value="MEMBRANE PROTEIN"/>
    <property type="match status" value="1"/>
</dbReference>
<proteinExistence type="inferred from homology"/>
<comment type="similarity">
    <text evidence="2">Belongs to the LemA family.</text>
</comment>
<dbReference type="EMBL" id="QXGM01000002">
    <property type="protein sequence ID" value="RSX55038.1"/>
    <property type="molecule type" value="Genomic_DNA"/>
</dbReference>
<dbReference type="AlphaFoldDB" id="A0A430FQD9"/>
<evidence type="ECO:0000313" key="7">
    <source>
        <dbReference type="EMBL" id="RSX55038.1"/>
    </source>
</evidence>
<dbReference type="OrthoDB" id="9804152at2"/>
<comment type="caution">
    <text evidence="7">The sequence shown here is derived from an EMBL/GenBank/DDBJ whole genome shotgun (WGS) entry which is preliminary data.</text>
</comment>
<evidence type="ECO:0000256" key="1">
    <source>
        <dbReference type="ARBA" id="ARBA00004167"/>
    </source>
</evidence>
<dbReference type="InterPro" id="IPR007156">
    <property type="entry name" value="MamQ_LemA"/>
</dbReference>
<feature type="transmembrane region" description="Helical" evidence="6">
    <location>
        <begin position="6"/>
        <end position="26"/>
    </location>
</feature>
<evidence type="ECO:0000256" key="2">
    <source>
        <dbReference type="ARBA" id="ARBA00008854"/>
    </source>
</evidence>
<evidence type="ECO:0000256" key="4">
    <source>
        <dbReference type="ARBA" id="ARBA00022989"/>
    </source>
</evidence>
<evidence type="ECO:0000256" key="3">
    <source>
        <dbReference type="ARBA" id="ARBA00022692"/>
    </source>
</evidence>
<dbReference type="Proteomes" id="UP000287609">
    <property type="component" value="Unassembled WGS sequence"/>
</dbReference>
<dbReference type="RefSeq" id="WP_125963725.1">
    <property type="nucleotide sequence ID" value="NZ_QXGM01000002.1"/>
</dbReference>
<dbReference type="GO" id="GO:0016020">
    <property type="term" value="C:membrane"/>
    <property type="evidence" value="ECO:0007669"/>
    <property type="project" value="UniProtKB-SubCell"/>
</dbReference>
<evidence type="ECO:0000256" key="5">
    <source>
        <dbReference type="ARBA" id="ARBA00023136"/>
    </source>
</evidence>
<keyword evidence="4 6" id="KW-1133">Transmembrane helix</keyword>
<keyword evidence="8" id="KW-1185">Reference proteome</keyword>
<dbReference type="InterPro" id="IPR023353">
    <property type="entry name" value="LemA-like_dom_sf"/>
</dbReference>
<sequence length="189" mass="21044">MPLWGIIAIVIGVILLLAIISIYNNLVQLRNRVQNGWAQIDVTLKQRADLVPNLVSTVKGYAAHESGVFEAVTKARSNAVDAANNPHTTPEQRAQAENALSQALVNLRAVAEAYPELKANQNFMDLQNQLSQLEERIAYARQFYNDVVLKYNNAIAIVPNNIVAGLCHFESEQYFQVDQADRAVPQVQF</sequence>
<organism evidence="7 8">
    <name type="scientific">Bifidobacterium dolichotidis</name>
    <dbReference type="NCBI Taxonomy" id="2306976"/>
    <lineage>
        <taxon>Bacteria</taxon>
        <taxon>Bacillati</taxon>
        <taxon>Actinomycetota</taxon>
        <taxon>Actinomycetes</taxon>
        <taxon>Bifidobacteriales</taxon>
        <taxon>Bifidobacteriaceae</taxon>
        <taxon>Bifidobacterium</taxon>
    </lineage>
</organism>
<name>A0A430FQD9_9BIFI</name>
<dbReference type="SUPFAM" id="SSF140478">
    <property type="entry name" value="LemA-like"/>
    <property type="match status" value="1"/>
</dbReference>
<keyword evidence="3 6" id="KW-0812">Transmembrane</keyword>
<reference evidence="7 8" key="1">
    <citation type="submission" date="2018-09" db="EMBL/GenBank/DDBJ databases">
        <title>Characterization of the phylogenetic diversity of five novel species belonging to the genus Bifidobacterium.</title>
        <authorList>
            <person name="Lugli G.A."/>
            <person name="Duranti S."/>
            <person name="Milani C."/>
        </authorList>
    </citation>
    <scope>NUCLEOTIDE SEQUENCE [LARGE SCALE GENOMIC DNA]</scope>
    <source>
        <strain evidence="7 8">2036B</strain>
    </source>
</reference>
<dbReference type="Pfam" id="PF04011">
    <property type="entry name" value="LemA"/>
    <property type="match status" value="1"/>
</dbReference>
<keyword evidence="5 6" id="KW-0472">Membrane</keyword>
<evidence type="ECO:0000313" key="8">
    <source>
        <dbReference type="Proteomes" id="UP000287609"/>
    </source>
</evidence>
<dbReference type="Gene3D" id="1.20.1440.20">
    <property type="entry name" value="LemA-like domain"/>
    <property type="match status" value="1"/>
</dbReference>
<gene>
    <name evidence="7" type="ORF">D2E26_1092</name>
</gene>
<dbReference type="PANTHER" id="PTHR34478">
    <property type="entry name" value="PROTEIN LEMA"/>
    <property type="match status" value="1"/>
</dbReference>
<evidence type="ECO:0000256" key="6">
    <source>
        <dbReference type="SAM" id="Phobius"/>
    </source>
</evidence>
<comment type="subcellular location">
    <subcellularLocation>
        <location evidence="1">Membrane</location>
        <topology evidence="1">Single-pass membrane protein</topology>
    </subcellularLocation>
</comment>
<protein>
    <submittedName>
        <fullName evidence="7">LemA family</fullName>
    </submittedName>
</protein>
<accession>A0A430FQD9</accession>